<evidence type="ECO:0000313" key="6">
    <source>
        <dbReference type="Proteomes" id="UP000326302"/>
    </source>
</evidence>
<keyword evidence="1" id="KW-0812">Transmembrane</keyword>
<keyword evidence="7" id="KW-1185">Reference proteome</keyword>
<dbReference type="EMBL" id="QMDY01000001">
    <property type="protein sequence ID" value="KAB7519843.1"/>
    <property type="molecule type" value="Genomic_DNA"/>
</dbReference>
<organism evidence="3 6">
    <name type="scientific">Halosegnis rubeus</name>
    <dbReference type="NCBI Taxonomy" id="2212850"/>
    <lineage>
        <taxon>Archaea</taxon>
        <taxon>Methanobacteriati</taxon>
        <taxon>Methanobacteriota</taxon>
        <taxon>Stenosarchaea group</taxon>
        <taxon>Halobacteria</taxon>
        <taxon>Halobacteriales</taxon>
        <taxon>Natronomonadaceae</taxon>
        <taxon>Halosegnis</taxon>
    </lineage>
</organism>
<keyword evidence="1" id="KW-0472">Membrane</keyword>
<name>A0A5N5UFG4_9EURY</name>
<sequence>MNTAVTATYAIHGLVCVVLLGVAVGNYQTTGDPLSAVAPVLMSILVAGLGVTVGRVVKRRD</sequence>
<dbReference type="Proteomes" id="UP000326302">
    <property type="component" value="Unassembled WGS sequence"/>
</dbReference>
<feature type="transmembrane region" description="Helical" evidence="1">
    <location>
        <begin position="36"/>
        <end position="57"/>
    </location>
</feature>
<dbReference type="EMBL" id="QKKZ01000001">
    <property type="protein sequence ID" value="KAB7515756.1"/>
    <property type="molecule type" value="Genomic_DNA"/>
</dbReference>
<protein>
    <submittedName>
        <fullName evidence="3">Uncharacterized protein</fullName>
    </submittedName>
</protein>
<dbReference type="EMBL" id="QJOW01000002">
    <property type="protein sequence ID" value="KAB7517029.1"/>
    <property type="molecule type" value="Genomic_DNA"/>
</dbReference>
<comment type="caution">
    <text evidence="3">The sequence shown here is derived from an EMBL/GenBank/DDBJ whole genome shotgun (WGS) entry which is preliminary data.</text>
</comment>
<accession>A0A5N5UMH9</accession>
<evidence type="ECO:0000313" key="3">
    <source>
        <dbReference type="EMBL" id="KAB7517029.1"/>
    </source>
</evidence>
<evidence type="ECO:0000256" key="1">
    <source>
        <dbReference type="SAM" id="Phobius"/>
    </source>
</evidence>
<dbReference type="Proteomes" id="UP000326865">
    <property type="component" value="Unassembled WGS sequence"/>
</dbReference>
<dbReference type="AlphaFoldDB" id="A0A5N5UFG4"/>
<proteinExistence type="predicted"/>
<feature type="transmembrane region" description="Helical" evidence="1">
    <location>
        <begin position="7"/>
        <end position="24"/>
    </location>
</feature>
<dbReference type="Proteomes" id="UP000326207">
    <property type="component" value="Unassembled WGS sequence"/>
</dbReference>
<accession>A0A5N5UAW4</accession>
<evidence type="ECO:0000313" key="2">
    <source>
        <dbReference type="EMBL" id="KAB7515756.1"/>
    </source>
</evidence>
<evidence type="ECO:0000313" key="5">
    <source>
        <dbReference type="Proteomes" id="UP000326207"/>
    </source>
</evidence>
<reference evidence="5 6" key="1">
    <citation type="submission" date="2019-10" db="EMBL/GenBank/DDBJ databases">
        <title>Unraveling microbial dark matter from salterns through culturing: the case of the genus Halosegnis.</title>
        <authorList>
            <person name="Duran-Viseras A."/>
            <person name="Andrei A.-S."/>
            <person name="Vera-Gargallo B."/>
            <person name="Ghai R."/>
            <person name="Sanchez-Porro C."/>
            <person name="Ventosa A."/>
        </authorList>
    </citation>
    <scope>NUCLEOTIDE SEQUENCE [LARGE SCALE GENOMIC DNA]</scope>
    <source>
        <strain evidence="3 6">F17-44</strain>
        <strain evidence="2 7">F18-79</strain>
        <strain evidence="4 5">F19-13</strain>
    </source>
</reference>
<evidence type="ECO:0000313" key="7">
    <source>
        <dbReference type="Proteomes" id="UP000326865"/>
    </source>
</evidence>
<evidence type="ECO:0000313" key="4">
    <source>
        <dbReference type="EMBL" id="KAB7519843.1"/>
    </source>
</evidence>
<gene>
    <name evidence="2" type="ORF">DM867_01010</name>
    <name evidence="3" type="ORF">DMP03_06630</name>
    <name evidence="4" type="ORF">DP108_00900</name>
</gene>
<keyword evidence="1" id="KW-1133">Transmembrane helix</keyword>
<accession>A0A5N5UFG4</accession>
<dbReference type="RefSeq" id="WP_152119912.1">
    <property type="nucleotide sequence ID" value="NZ_QJOW01000002.1"/>
</dbReference>